<organism evidence="1">
    <name type="scientific">Mytilinidion resinicola</name>
    <dbReference type="NCBI Taxonomy" id="574789"/>
    <lineage>
        <taxon>Eukaryota</taxon>
        <taxon>Fungi</taxon>
        <taxon>Dikarya</taxon>
        <taxon>Ascomycota</taxon>
        <taxon>Pezizomycotina</taxon>
        <taxon>Dothideomycetes</taxon>
        <taxon>Pleosporomycetidae</taxon>
        <taxon>Mytilinidiales</taxon>
        <taxon>Mytilinidiaceae</taxon>
        <taxon>Mytilinidion</taxon>
    </lineage>
</organism>
<dbReference type="RefSeq" id="XP_033571569.1">
    <property type="nucleotide sequence ID" value="XM_033714797.1"/>
</dbReference>
<evidence type="ECO:0000313" key="2">
    <source>
        <dbReference type="Proteomes" id="UP000504636"/>
    </source>
</evidence>
<dbReference type="Proteomes" id="UP000504636">
    <property type="component" value="Unplaced"/>
</dbReference>
<proteinExistence type="predicted"/>
<feature type="non-terminal residue" evidence="1">
    <location>
        <position position="321"/>
    </location>
</feature>
<reference evidence="1 3" key="1">
    <citation type="journal article" date="2020" name="Stud. Mycol.">
        <title>101 Dothideomycetes genomes: a test case for predicting lifestyles and emergence of pathogens.</title>
        <authorList>
            <person name="Haridas S."/>
            <person name="Albert R."/>
            <person name="Binder M."/>
            <person name="Bloem J."/>
            <person name="Labutti K."/>
            <person name="Salamov A."/>
            <person name="Andreopoulos B."/>
            <person name="Baker S."/>
            <person name="Barry K."/>
            <person name="Bills G."/>
            <person name="Bluhm B."/>
            <person name="Cannon C."/>
            <person name="Castanera R."/>
            <person name="Culley D."/>
            <person name="Daum C."/>
            <person name="Ezra D."/>
            <person name="Gonzalez J."/>
            <person name="Henrissat B."/>
            <person name="Kuo A."/>
            <person name="Liang C."/>
            <person name="Lipzen A."/>
            <person name="Lutzoni F."/>
            <person name="Magnuson J."/>
            <person name="Mondo S."/>
            <person name="Nolan M."/>
            <person name="Ohm R."/>
            <person name="Pangilinan J."/>
            <person name="Park H.-J."/>
            <person name="Ramirez L."/>
            <person name="Alfaro M."/>
            <person name="Sun H."/>
            <person name="Tritt A."/>
            <person name="Yoshinaga Y."/>
            <person name="Zwiers L.-H."/>
            <person name="Turgeon B."/>
            <person name="Goodwin S."/>
            <person name="Spatafora J."/>
            <person name="Crous P."/>
            <person name="Grigoriev I."/>
        </authorList>
    </citation>
    <scope>NUCLEOTIDE SEQUENCE</scope>
    <source>
        <strain evidence="1 3">CBS 304.34</strain>
    </source>
</reference>
<feature type="non-terminal residue" evidence="1">
    <location>
        <position position="1"/>
    </location>
</feature>
<name>A0A6A6Y8Z4_9PEZI</name>
<reference evidence="3" key="2">
    <citation type="submission" date="2020-04" db="EMBL/GenBank/DDBJ databases">
        <authorList>
            <consortium name="NCBI Genome Project"/>
        </authorList>
    </citation>
    <scope>NUCLEOTIDE SEQUENCE</scope>
    <source>
        <strain evidence="3">CBS 304.34</strain>
    </source>
</reference>
<accession>A0A6A6Y8Z4</accession>
<evidence type="ECO:0000313" key="3">
    <source>
        <dbReference type="RefSeq" id="XP_033571569.1"/>
    </source>
</evidence>
<dbReference type="OrthoDB" id="3830006at2759"/>
<protein>
    <recommendedName>
        <fullName evidence="4">Heterokaryon incompatibility domain-containing protein</fullName>
    </recommendedName>
</protein>
<evidence type="ECO:0000313" key="1">
    <source>
        <dbReference type="EMBL" id="KAF2804605.1"/>
    </source>
</evidence>
<keyword evidence="2" id="KW-1185">Reference proteome</keyword>
<reference evidence="3" key="3">
    <citation type="submission" date="2025-04" db="UniProtKB">
        <authorList>
            <consortium name="RefSeq"/>
        </authorList>
    </citation>
    <scope>IDENTIFICATION</scope>
    <source>
        <strain evidence="3">CBS 304.34</strain>
    </source>
</reference>
<dbReference type="GeneID" id="54455690"/>
<dbReference type="AlphaFoldDB" id="A0A6A6Y8Z4"/>
<dbReference type="EMBL" id="MU003712">
    <property type="protein sequence ID" value="KAF2804605.1"/>
    <property type="molecule type" value="Genomic_DNA"/>
</dbReference>
<sequence length="321" mass="36354">DPAIEGVSDWFAGFDCYNQLVTTYTNQNLFKTPERVETLMQFSDSLEKISENCGGYLCNGLPEAVLDLALLWAPAGPLVRNDDSPSWSWAGWLGQVNYPFDPTNCPDLHGANSTLWFKSEIREFHLGCESSPHTIRRTQEPKLRIEYPEYNEPLPDASDEVDPNSGTLQFWTQTISARGWVVEQLKRSSGQIPCSHLVNPKGKHCGVVMDYEHSLPNFDASAKYEFALLSRNFSQEPISTVKRSKIPTIHPPGTPIWESKRFLWNEDVVDYDPREYKAGPWAVLNVLLIKWEGGKAERVGVARIHEDAWASASPRRKFVVL</sequence>
<evidence type="ECO:0008006" key="4">
    <source>
        <dbReference type="Google" id="ProtNLM"/>
    </source>
</evidence>
<gene>
    <name evidence="1 3" type="ORF">BDZ99DRAFT_369775</name>
</gene>